<name>A0AAP7DJK0_PAEAL</name>
<dbReference type="Pfam" id="PF02801">
    <property type="entry name" value="Ketoacyl-synt_C"/>
    <property type="match status" value="1"/>
</dbReference>
<keyword evidence="2" id="KW-0597">Phosphoprotein</keyword>
<dbReference type="EMBL" id="JABFOR010000016">
    <property type="protein sequence ID" value="NOJ71679.1"/>
    <property type="molecule type" value="Genomic_DNA"/>
</dbReference>
<evidence type="ECO:0000256" key="3">
    <source>
        <dbReference type="ARBA" id="ARBA00022679"/>
    </source>
</evidence>
<evidence type="ECO:0000256" key="1">
    <source>
        <dbReference type="ARBA" id="ARBA00022450"/>
    </source>
</evidence>
<dbReference type="Gene3D" id="1.10.1200.10">
    <property type="entry name" value="ACP-like"/>
    <property type="match status" value="1"/>
</dbReference>
<dbReference type="InterPro" id="IPR014031">
    <property type="entry name" value="Ketoacyl_synth_C"/>
</dbReference>
<dbReference type="CDD" id="cd00833">
    <property type="entry name" value="PKS"/>
    <property type="match status" value="1"/>
</dbReference>
<organism evidence="6 7">
    <name type="scientific">Paenibacillus alvei</name>
    <name type="common">Bacillus alvei</name>
    <dbReference type="NCBI Taxonomy" id="44250"/>
    <lineage>
        <taxon>Bacteria</taxon>
        <taxon>Bacillati</taxon>
        <taxon>Bacillota</taxon>
        <taxon>Bacilli</taxon>
        <taxon>Bacillales</taxon>
        <taxon>Paenibacillaceae</taxon>
        <taxon>Paenibacillus</taxon>
    </lineage>
</organism>
<evidence type="ECO:0000313" key="7">
    <source>
        <dbReference type="Proteomes" id="UP000552038"/>
    </source>
</evidence>
<keyword evidence="3" id="KW-0808">Transferase</keyword>
<proteinExistence type="predicted"/>
<dbReference type="GO" id="GO:0004312">
    <property type="term" value="F:fatty acid synthase activity"/>
    <property type="evidence" value="ECO:0007669"/>
    <property type="project" value="TreeGrafter"/>
</dbReference>
<dbReference type="SMART" id="SM00822">
    <property type="entry name" value="PKS_KR"/>
    <property type="match status" value="1"/>
</dbReference>
<dbReference type="Pfam" id="PF22621">
    <property type="entry name" value="CurL-like_PKS_C"/>
    <property type="match status" value="1"/>
</dbReference>
<keyword evidence="1" id="KW-0596">Phosphopantetheine</keyword>
<dbReference type="PROSITE" id="PS50075">
    <property type="entry name" value="CARRIER"/>
    <property type="match status" value="1"/>
</dbReference>
<dbReference type="Proteomes" id="UP000552038">
    <property type="component" value="Unassembled WGS sequence"/>
</dbReference>
<dbReference type="GO" id="GO:0006633">
    <property type="term" value="P:fatty acid biosynthetic process"/>
    <property type="evidence" value="ECO:0007669"/>
    <property type="project" value="InterPro"/>
</dbReference>
<feature type="domain" description="Ketosynthase family 3 (KS3)" evidence="5">
    <location>
        <begin position="31"/>
        <end position="455"/>
    </location>
</feature>
<dbReference type="Pfam" id="PF00109">
    <property type="entry name" value="ketoacyl-synt"/>
    <property type="match status" value="1"/>
</dbReference>
<dbReference type="PANTHER" id="PTHR43775:SF37">
    <property type="entry name" value="SI:DKEY-61P9.11"/>
    <property type="match status" value="1"/>
</dbReference>
<dbReference type="Pfam" id="PF08659">
    <property type="entry name" value="KR"/>
    <property type="match status" value="1"/>
</dbReference>
<dbReference type="Pfam" id="PF21394">
    <property type="entry name" value="Beta-ketacyl_N"/>
    <property type="match status" value="1"/>
</dbReference>
<accession>A0AAP7DJK0</accession>
<dbReference type="SUPFAM" id="SSF53901">
    <property type="entry name" value="Thiolase-like"/>
    <property type="match status" value="1"/>
</dbReference>
<dbReference type="InterPro" id="IPR049490">
    <property type="entry name" value="C883_1060-like_KR_N"/>
</dbReference>
<dbReference type="InterPro" id="IPR016039">
    <property type="entry name" value="Thiolase-like"/>
</dbReference>
<dbReference type="Gene3D" id="1.10.1240.100">
    <property type="match status" value="1"/>
</dbReference>
<dbReference type="GO" id="GO:0004315">
    <property type="term" value="F:3-oxoacyl-[acyl-carrier-protein] synthase activity"/>
    <property type="evidence" value="ECO:0007669"/>
    <property type="project" value="InterPro"/>
</dbReference>
<dbReference type="InterPro" id="IPR018201">
    <property type="entry name" value="Ketoacyl_synth_AS"/>
</dbReference>
<gene>
    <name evidence="6" type="ORF">HMI46_14070</name>
</gene>
<dbReference type="Pfam" id="PF00550">
    <property type="entry name" value="PP-binding"/>
    <property type="match status" value="1"/>
</dbReference>
<dbReference type="CDD" id="cd08953">
    <property type="entry name" value="KR_2_SDR_x"/>
    <property type="match status" value="1"/>
</dbReference>
<dbReference type="InterPro" id="IPR020841">
    <property type="entry name" value="PKS_Beta-ketoAc_synthase_dom"/>
</dbReference>
<dbReference type="Gene3D" id="3.40.47.10">
    <property type="match status" value="1"/>
</dbReference>
<evidence type="ECO:0000259" key="5">
    <source>
        <dbReference type="PROSITE" id="PS52004"/>
    </source>
</evidence>
<dbReference type="InterPro" id="IPR020806">
    <property type="entry name" value="PKS_PP-bd"/>
</dbReference>
<dbReference type="RefSeq" id="WP_171417157.1">
    <property type="nucleotide sequence ID" value="NZ_JABFOR010000016.1"/>
</dbReference>
<dbReference type="InterPro" id="IPR014030">
    <property type="entry name" value="Ketoacyl_synth_N"/>
</dbReference>
<dbReference type="InterPro" id="IPR057326">
    <property type="entry name" value="KR_dom"/>
</dbReference>
<evidence type="ECO:0000256" key="2">
    <source>
        <dbReference type="ARBA" id="ARBA00022553"/>
    </source>
</evidence>
<evidence type="ECO:0000313" key="6">
    <source>
        <dbReference type="EMBL" id="NOJ71679.1"/>
    </source>
</evidence>
<dbReference type="InterPro" id="IPR050091">
    <property type="entry name" value="PKS_NRPS_Biosynth_Enz"/>
</dbReference>
<feature type="domain" description="Carrier" evidence="4">
    <location>
        <begin position="1153"/>
        <end position="1228"/>
    </location>
</feature>
<dbReference type="InterPro" id="IPR036291">
    <property type="entry name" value="NAD(P)-bd_dom_sf"/>
</dbReference>
<dbReference type="Gene3D" id="3.40.50.720">
    <property type="entry name" value="NAD(P)-binding Rossmann-like Domain"/>
    <property type="match status" value="1"/>
</dbReference>
<dbReference type="PROSITE" id="PS00606">
    <property type="entry name" value="KS3_1"/>
    <property type="match status" value="1"/>
</dbReference>
<reference evidence="6 7" key="1">
    <citation type="submission" date="2020-05" db="EMBL/GenBank/DDBJ databases">
        <title>Whole genome sequencing and identification of novel metabolites from Paenibacillus alvei strain JR949.</title>
        <authorList>
            <person name="Rajendhran J."/>
            <person name="Sree Pranav P."/>
            <person name="Mahalakshmi B."/>
            <person name="Karthikeyan R."/>
        </authorList>
    </citation>
    <scope>NUCLEOTIDE SEQUENCE [LARGE SCALE GENOMIC DNA]</scope>
    <source>
        <strain evidence="6 7">JR949</strain>
    </source>
</reference>
<sequence length="1247" mass="137895">MVKKKLGFDKVTLLKHDNMPLHAGHSEAPSSRDVAIIGMSLQMPQANSPDAFWQNIRDKVDSVRLPSASRQKQAKRYAAVAYGTDYQAKFYKGACLDNIDSFDYRFFNLSPREASLMDPNQRLFLQTVFSAIEDAGYDGRKLAGSRTGIYVGYGDDGEYSRMLQQLEPDAMSVALAGNIRSIIASRISYLLDLKGPSMLIDTACSSSLVAIHQACQSLRAGECDMAIAGSVKTYILPLDTSQRIGIESSDGRTRSFDDYSDGTGPGEGVAALILKPLPQALRDGETIYAIIKGSAVNQDGSSIGITSPNVLSQEDVLIQAWKDAGIEPQSIGYIEGHGSGTELGDPIEVDAIQRAFRRYTDKNQFCALGSIKSNIGHLDHAAGIAGVIKAVLALKHKELPPNLHFDKPNARIDFIRSPVYVNDRVKPWPRDATPRRCGVSSFGMSGTNCHIVLQEAPEPGSTSYPEREEVLLLSAKTREALIHLAKRYAAFLHEHASVPLTEICYTANTGRIHHPWRLAVRCSSISDLQSKLGSIEAHGLKHRPEHGLYCGMVEEADAKDSIYPADRALPELVELFVKGGEVIWEACYPFHVNKRNLPTYPFEASSCWLNLPVLPEEQKFHTLKWMQEQLPAAANKSDMGTVLAIMDKSGFGAKLVKKWRSKGRRVIEVEAIPDIHNMKLNDYRYVIDGSEEGYRFVLKSVEAERLTKIVHMGCLDCDNYPRSLAELENTLHAGLYSLFYFVKSLAVQQRSKPIELILTARYAQEVNQLEPQIYPEHAALFGLGKVVGLENPQLKCRAVDWDDETPLAAILQELEASPDSYHVAYRGGERYAEQFAPLLPEEEQDVPLQMHTDGIYVITGGTGGIGLETAKYFAAKAPINLALLNRTPLPDRSQWPSILTDASQTSTARKIAAIMEIEQLGAKVHPYSADVADYEAMREHFAALRAKHGSIRGIVHGAAVGGAGFLLNRQEAKFREVVRPKIQGTWILDECTQHDQLDFFILYSSATTLTGGLGEGDYTAANAYLDAFQAYRNRQGKRTQTINWVSWAETGMSYEHGVADDDLFEKLTNAEGIEALDTIIRKGIRHSFVGAIAYRSEYRNENLMQHGILPFRFADEIAEKLNQARSTSAADVVPGPSASVQAEHSKELNLKEMQLADIEQATAEIWKRSLGVHQIGLDDSFYALGGNSLIGMEIMLELSKRTGIQLNVAVLLEHETLRKLSLYLESTAKGHDSRPKMKSIPKAKTLS</sequence>
<dbReference type="InterPro" id="IPR036736">
    <property type="entry name" value="ACP-like_sf"/>
</dbReference>
<dbReference type="AlphaFoldDB" id="A0AAP7DJK0"/>
<dbReference type="SMART" id="SM00823">
    <property type="entry name" value="PKS_PP"/>
    <property type="match status" value="1"/>
</dbReference>
<comment type="caution">
    <text evidence="6">The sequence shown here is derived from an EMBL/GenBank/DDBJ whole genome shotgun (WGS) entry which is preliminary data.</text>
</comment>
<dbReference type="SMART" id="SM00825">
    <property type="entry name" value="PKS_KS"/>
    <property type="match status" value="1"/>
</dbReference>
<evidence type="ECO:0000259" key="4">
    <source>
        <dbReference type="PROSITE" id="PS50075"/>
    </source>
</evidence>
<dbReference type="PANTHER" id="PTHR43775">
    <property type="entry name" value="FATTY ACID SYNTHASE"/>
    <property type="match status" value="1"/>
</dbReference>
<protein>
    <submittedName>
        <fullName evidence="6">KR domain-containing protein</fullName>
    </submittedName>
</protein>
<dbReference type="GO" id="GO:0031177">
    <property type="term" value="F:phosphopantetheine binding"/>
    <property type="evidence" value="ECO:0007669"/>
    <property type="project" value="InterPro"/>
</dbReference>
<dbReference type="InterPro" id="IPR009081">
    <property type="entry name" value="PP-bd_ACP"/>
</dbReference>
<dbReference type="InterPro" id="IPR013968">
    <property type="entry name" value="PKS_KR"/>
</dbReference>
<dbReference type="SUPFAM" id="SSF47336">
    <property type="entry name" value="ACP-like"/>
    <property type="match status" value="1"/>
</dbReference>
<dbReference type="PROSITE" id="PS52004">
    <property type="entry name" value="KS3_2"/>
    <property type="match status" value="1"/>
</dbReference>
<dbReference type="SUPFAM" id="SSF51735">
    <property type="entry name" value="NAD(P)-binding Rossmann-fold domains"/>
    <property type="match status" value="2"/>
</dbReference>